<feature type="region of interest" description="Disordered" evidence="1">
    <location>
        <begin position="135"/>
        <end position="163"/>
    </location>
</feature>
<keyword evidence="3" id="KW-1185">Reference proteome</keyword>
<reference evidence="2" key="1">
    <citation type="journal article" date="2023" name="Science">
        <title>Genome structures resolve the early diversification of teleost fishes.</title>
        <authorList>
            <person name="Parey E."/>
            <person name="Louis A."/>
            <person name="Montfort J."/>
            <person name="Bouchez O."/>
            <person name="Roques C."/>
            <person name="Iampietro C."/>
            <person name="Lluch J."/>
            <person name="Castinel A."/>
            <person name="Donnadieu C."/>
            <person name="Desvignes T."/>
            <person name="Floi Bucao C."/>
            <person name="Jouanno E."/>
            <person name="Wen M."/>
            <person name="Mejri S."/>
            <person name="Dirks R."/>
            <person name="Jansen H."/>
            <person name="Henkel C."/>
            <person name="Chen W.J."/>
            <person name="Zahm M."/>
            <person name="Cabau C."/>
            <person name="Klopp C."/>
            <person name="Thompson A.W."/>
            <person name="Robinson-Rechavi M."/>
            <person name="Braasch I."/>
            <person name="Lecointre G."/>
            <person name="Bobe J."/>
            <person name="Postlethwait J.H."/>
            <person name="Berthelot C."/>
            <person name="Roest Crollius H."/>
            <person name="Guiguen Y."/>
        </authorList>
    </citation>
    <scope>NUCLEOTIDE SEQUENCE</scope>
    <source>
        <strain evidence="2">NC1722</strain>
    </source>
</reference>
<protein>
    <submittedName>
        <fullName evidence="2">Uncharacterized protein</fullName>
    </submittedName>
</protein>
<comment type="caution">
    <text evidence="2">The sequence shown here is derived from an EMBL/GenBank/DDBJ whole genome shotgun (WGS) entry which is preliminary data.</text>
</comment>
<dbReference type="Proteomes" id="UP001221898">
    <property type="component" value="Unassembled WGS sequence"/>
</dbReference>
<evidence type="ECO:0000313" key="3">
    <source>
        <dbReference type="Proteomes" id="UP001221898"/>
    </source>
</evidence>
<dbReference type="EMBL" id="JAINUG010000055">
    <property type="protein sequence ID" value="KAJ8404113.1"/>
    <property type="molecule type" value="Genomic_DNA"/>
</dbReference>
<sequence length="190" mass="20599">MKAALRASLKDDSWCDRLLWVLQGIRTAPKEDLQLELVYGQPLSVPGDFMPNASVPWSASVQRSAHLSRAEVFVPVPTSWHGLPQSQGSNEHGSRESLAPLTLGLRNAASASTPTDRSSLQPAIYLTHLSFGGAKSKTQTQIPPDLEMTDPPRHLTAGPCPPFYHSHAEPDTLPHAPSPSYSICSRCWGA</sequence>
<accession>A0AAD7WPE1</accession>
<name>A0AAD7WPE1_9TELE</name>
<gene>
    <name evidence="2" type="ORF">AAFF_G00344630</name>
</gene>
<proteinExistence type="predicted"/>
<evidence type="ECO:0000256" key="1">
    <source>
        <dbReference type="SAM" id="MobiDB-lite"/>
    </source>
</evidence>
<dbReference type="AlphaFoldDB" id="A0AAD7WPE1"/>
<organism evidence="2 3">
    <name type="scientific">Aldrovandia affinis</name>
    <dbReference type="NCBI Taxonomy" id="143900"/>
    <lineage>
        <taxon>Eukaryota</taxon>
        <taxon>Metazoa</taxon>
        <taxon>Chordata</taxon>
        <taxon>Craniata</taxon>
        <taxon>Vertebrata</taxon>
        <taxon>Euteleostomi</taxon>
        <taxon>Actinopterygii</taxon>
        <taxon>Neopterygii</taxon>
        <taxon>Teleostei</taxon>
        <taxon>Notacanthiformes</taxon>
        <taxon>Halosauridae</taxon>
        <taxon>Aldrovandia</taxon>
    </lineage>
</organism>
<evidence type="ECO:0000313" key="2">
    <source>
        <dbReference type="EMBL" id="KAJ8404113.1"/>
    </source>
</evidence>